<sequence length="197" mass="22755">MVAWIGGQKMFQIIANNLQQHHVGMIIFWMMLFNILIQGIIASLEYKLLPRIEVSEKMMEKSFGFDKLHISMQGAFEFVIFMVIFSLRYYHGEFILRFQNTFGVYLVICLFLLLGLFCMISVVMVVLVIVEIVMTNLITDSGLPKNFVEAIFDDDESKQEDKKEGKAVGIGMLVKLVLAILTFFNFMVIFLAMWTLH</sequence>
<comment type="caution">
    <text evidence="2">The sequence shown here is derived from an EMBL/GenBank/DDBJ whole genome shotgun (WGS) entry which is preliminary data.</text>
</comment>
<keyword evidence="3" id="KW-1185">Reference proteome</keyword>
<feature type="transmembrane region" description="Helical" evidence="1">
    <location>
        <begin position="172"/>
        <end position="194"/>
    </location>
</feature>
<dbReference type="AlphaFoldDB" id="A0A0R1WU52"/>
<evidence type="ECO:0000313" key="2">
    <source>
        <dbReference type="EMBL" id="KRM19307.1"/>
    </source>
</evidence>
<dbReference type="STRING" id="1423755.FC40_GL000286"/>
<reference evidence="2 3" key="1">
    <citation type="journal article" date="2015" name="Genome Announc.">
        <title>Expanding the biotechnology potential of lactobacilli through comparative genomics of 213 strains and associated genera.</title>
        <authorList>
            <person name="Sun Z."/>
            <person name="Harris H.M."/>
            <person name="McCann A."/>
            <person name="Guo C."/>
            <person name="Argimon S."/>
            <person name="Zhang W."/>
            <person name="Yang X."/>
            <person name="Jeffery I.B."/>
            <person name="Cooney J.C."/>
            <person name="Kagawa T.F."/>
            <person name="Liu W."/>
            <person name="Song Y."/>
            <person name="Salvetti E."/>
            <person name="Wrobel A."/>
            <person name="Rasinkangas P."/>
            <person name="Parkhill J."/>
            <person name="Rea M.C."/>
            <person name="O'Sullivan O."/>
            <person name="Ritari J."/>
            <person name="Douillard F.P."/>
            <person name="Paul Ross R."/>
            <person name="Yang R."/>
            <person name="Briner A.E."/>
            <person name="Felis G.E."/>
            <person name="de Vos W.M."/>
            <person name="Barrangou R."/>
            <person name="Klaenhammer T.R."/>
            <person name="Caufield P.W."/>
            <person name="Cui Y."/>
            <person name="Zhang H."/>
            <person name="O'Toole P.W."/>
        </authorList>
    </citation>
    <scope>NUCLEOTIDE SEQUENCE [LARGE SCALE GENOMIC DNA]</scope>
    <source>
        <strain evidence="2 3">DSM 18933</strain>
    </source>
</reference>
<name>A0A0R1WU52_9LACO</name>
<keyword evidence="1" id="KW-0472">Membrane</keyword>
<organism evidence="2 3">
    <name type="scientific">Ligilactobacillus hayakitensis DSM 18933 = JCM 14209</name>
    <dbReference type="NCBI Taxonomy" id="1423755"/>
    <lineage>
        <taxon>Bacteria</taxon>
        <taxon>Bacillati</taxon>
        <taxon>Bacillota</taxon>
        <taxon>Bacilli</taxon>
        <taxon>Lactobacillales</taxon>
        <taxon>Lactobacillaceae</taxon>
        <taxon>Ligilactobacillus</taxon>
    </lineage>
</organism>
<keyword evidence="1" id="KW-0812">Transmembrane</keyword>
<gene>
    <name evidence="2" type="ORF">FC40_GL000286</name>
</gene>
<feature type="transmembrane region" description="Helical" evidence="1">
    <location>
        <begin position="70"/>
        <end position="90"/>
    </location>
</feature>
<feature type="transmembrane region" description="Helical" evidence="1">
    <location>
        <begin position="102"/>
        <end position="130"/>
    </location>
</feature>
<accession>A0A0R1WU52</accession>
<dbReference type="PATRIC" id="fig|1423755.3.peg.308"/>
<proteinExistence type="predicted"/>
<protein>
    <submittedName>
        <fullName evidence="2">Uncharacterized protein</fullName>
    </submittedName>
</protein>
<feature type="transmembrane region" description="Helical" evidence="1">
    <location>
        <begin position="26"/>
        <end position="49"/>
    </location>
</feature>
<keyword evidence="1" id="KW-1133">Transmembrane helix</keyword>
<dbReference type="EMBL" id="AZGD01000061">
    <property type="protein sequence ID" value="KRM19307.1"/>
    <property type="molecule type" value="Genomic_DNA"/>
</dbReference>
<dbReference type="Proteomes" id="UP000051054">
    <property type="component" value="Unassembled WGS sequence"/>
</dbReference>
<evidence type="ECO:0000256" key="1">
    <source>
        <dbReference type="SAM" id="Phobius"/>
    </source>
</evidence>
<evidence type="ECO:0000313" key="3">
    <source>
        <dbReference type="Proteomes" id="UP000051054"/>
    </source>
</evidence>